<dbReference type="Gene3D" id="1.10.132.90">
    <property type="match status" value="1"/>
</dbReference>
<evidence type="ECO:0000259" key="1">
    <source>
        <dbReference type="Pfam" id="PF18433"/>
    </source>
</evidence>
<reference evidence="2 3" key="1">
    <citation type="submission" date="2024-03" db="EMBL/GenBank/DDBJ databases">
        <title>Community enrichment and isolation of bacterial strains for fucoidan degradation.</title>
        <authorList>
            <person name="Sichert A."/>
        </authorList>
    </citation>
    <scope>NUCLEOTIDE SEQUENCE [LARGE SCALE GENOMIC DNA]</scope>
    <source>
        <strain evidence="2 3">AS76</strain>
    </source>
</reference>
<dbReference type="Pfam" id="PF18433">
    <property type="entry name" value="DUF5610"/>
    <property type="match status" value="1"/>
</dbReference>
<protein>
    <submittedName>
        <fullName evidence="2">DUF5610 domain-containing protein</fullName>
    </submittedName>
</protein>
<sequence>MQVLLSSQAAYSQVRQETLVTGGFADGKDSSGRSASAADKLVAKLAENIPGMSAAEMKGLDANDYSPEKVAARISDFVAQGLEQARSRGASDADLDRMYQAAVSGVEKGFKEATKILNDLNMLTDDISATIDQTKDLTFDALAGIAPTNTTANTTASTSQTSISAAERYAKAESFSMEVMTKEGDKVSISFDSEASITASLGAYTDGETSAVSFGVDRNASSNFSFSVEGDLNTEELDALTSLMQDINLIAEDFYSGDVQDAFNQAAELEMDKSQLMNLNVTMTQSASYSAAVAYEQVQQLDNPLGDNGRHLGQMIQNMDRIMSNPALGFLEDSNLFSAGLLENLLHQDVRYKDADQESQSKLDNNFGLLQEIMTQFGQDNADG</sequence>
<keyword evidence="3" id="KW-1185">Reference proteome</keyword>
<comment type="caution">
    <text evidence="2">The sequence shown here is derived from an EMBL/GenBank/DDBJ whole genome shotgun (WGS) entry which is preliminary data.</text>
</comment>
<dbReference type="RefSeq" id="WP_339891858.1">
    <property type="nucleotide sequence ID" value="NZ_CAXBCE010000032.1"/>
</dbReference>
<proteinExistence type="predicted"/>
<dbReference type="Proteomes" id="UP001449225">
    <property type="component" value="Unassembled WGS sequence"/>
</dbReference>
<dbReference type="EMBL" id="JBBMRA010000015">
    <property type="protein sequence ID" value="MEM5537516.1"/>
    <property type="molecule type" value="Genomic_DNA"/>
</dbReference>
<accession>A0ABU9TUX9</accession>
<name>A0ABU9TUX9_9GAMM</name>
<feature type="domain" description="DUF5610" evidence="1">
    <location>
        <begin position="37"/>
        <end position="143"/>
    </location>
</feature>
<organism evidence="2 3">
    <name type="scientific">Neptuniibacter pectenicola</name>
    <dbReference type="NCBI Taxonomy" id="1806669"/>
    <lineage>
        <taxon>Bacteria</taxon>
        <taxon>Pseudomonadati</taxon>
        <taxon>Pseudomonadota</taxon>
        <taxon>Gammaproteobacteria</taxon>
        <taxon>Oceanospirillales</taxon>
        <taxon>Oceanospirillaceae</taxon>
        <taxon>Neptuniibacter</taxon>
    </lineage>
</organism>
<dbReference type="InterPro" id="IPR041651">
    <property type="entry name" value="DUF5610"/>
</dbReference>
<evidence type="ECO:0000313" key="3">
    <source>
        <dbReference type="Proteomes" id="UP001449225"/>
    </source>
</evidence>
<evidence type="ECO:0000313" key="2">
    <source>
        <dbReference type="EMBL" id="MEM5537516.1"/>
    </source>
</evidence>
<gene>
    <name evidence="2" type="ORF">WNY58_14090</name>
</gene>